<dbReference type="InterPro" id="IPR002372">
    <property type="entry name" value="PQQ_rpt_dom"/>
</dbReference>
<reference evidence="3" key="1">
    <citation type="journal article" date="2014" name="Genome Announc.">
        <title>Draft Genome Sequence of Marine Flavobacterium Jejuia pallidilutea Strain 11shimoA1 and Pigmentation Mutants.</title>
        <authorList>
            <person name="Takatani N."/>
            <person name="Nakanishi M."/>
            <person name="Meirelles P."/>
            <person name="Mino S."/>
            <person name="Suda W."/>
            <person name="Oshima K."/>
            <person name="Hattori M."/>
            <person name="Ohkuma M."/>
            <person name="Hosokawa M."/>
            <person name="Miyashita K."/>
            <person name="Thompson F.L."/>
            <person name="Niwa A."/>
            <person name="Sawabe T."/>
            <person name="Sawabe T."/>
        </authorList>
    </citation>
    <scope>NUCLEOTIDE SEQUENCE [LARGE SCALE GENOMIC DNA]</scope>
    <source>
        <strain evidence="3">JCM 19538</strain>
    </source>
</reference>
<dbReference type="Proteomes" id="UP000030184">
    <property type="component" value="Unassembled WGS sequence"/>
</dbReference>
<dbReference type="SUPFAM" id="SSF50998">
    <property type="entry name" value="Quinoprotein alcohol dehydrogenase-like"/>
    <property type="match status" value="4"/>
</dbReference>
<sequence length="836" mass="93635">MSSGLSDIDEIRKEIKKNPTNETNYKSRKSAFYRWWRLFWRQGYDLRDLDSISQQLITNKPNPKENYLVVDEAYSQLEGLLKSGKKIQEKKGKEAQGSTSKTNWPFYFGTEESQIGHSPDQGPTKGEIAWKFPKGYYSYAHPVIENGKVYLSSPGIDVNGFCLNEESGEVIWRCRQMGTNFYIDPGSRWSPIVTDSTVIVRNDFSQETIHIYNKKTGIELKKDVNVPVELFYYTRDGKQLVGANIHTGQDVWVKLFDNYITKQPVWNNGKVFVALRNGNVVCLNEKSKEVLWDINLYADLVGTPSIVKDLLMIGDKNGKLHALNINTGELKFVFSNKNNNPRANQSYSGVIQHKNRMYFGSAASELYCLNFEGELMWTLPLSDWVRATPTIVNNDIFVATFDATLYTVKDLGKKAKIKRKTKLGEHPVTADLVSSNSSILVADQGLILHAVSPDTGKVKWQHGIVDGVIENSNYYMADWSGGLLGTPTIVDGIAYIGGPDGFVNAVDVNTGKEKWRFETNSTVSLAPTVIEDKVFFGYLGSSTEHYGYENPGEYFAVNKDTGKPVWTSKEFARVWVSATYNDGIMFFGNTDGFVFAVNPDNGNILWTYNTAKDTPKEHIPLTKPFTHGFPSGVYSIPVKDDKNFYVGSWSGYYFAFDQKTGKMLWRTNTSAHDYGGLPDSAALMLHEGILYVQQKGGWIAAINTENGNIEWQWKGKRGYLQNATVAAGEDRFFGSVVLKVIELPYSSEIMAFDKIENGGKILWKQDDIGGLTPAVTSKNQLISGSSTSMFLTGLNPKNGEILWRVFTGGEMLENAPAIYGNKVLALCKNGYLFAIE</sequence>
<organism evidence="2 3">
    <name type="scientific">Jejuia pallidilutea</name>
    <dbReference type="NCBI Taxonomy" id="504487"/>
    <lineage>
        <taxon>Bacteria</taxon>
        <taxon>Pseudomonadati</taxon>
        <taxon>Bacteroidota</taxon>
        <taxon>Flavobacteriia</taxon>
        <taxon>Flavobacteriales</taxon>
        <taxon>Flavobacteriaceae</taxon>
        <taxon>Jejuia</taxon>
    </lineage>
</organism>
<evidence type="ECO:0000313" key="3">
    <source>
        <dbReference type="Proteomes" id="UP000030184"/>
    </source>
</evidence>
<accession>A0A098LTQ1</accession>
<keyword evidence="3" id="KW-1185">Reference proteome</keyword>
<feature type="domain" description="Pyrrolo-quinoline quinone repeat" evidence="1">
    <location>
        <begin position="244"/>
        <end position="336"/>
    </location>
</feature>
<dbReference type="EMBL" id="BBNY01000070">
    <property type="protein sequence ID" value="GAL90265.1"/>
    <property type="molecule type" value="Genomic_DNA"/>
</dbReference>
<dbReference type="Pfam" id="PF13360">
    <property type="entry name" value="PQQ_2"/>
    <property type="match status" value="3"/>
</dbReference>
<dbReference type="InterPro" id="IPR011047">
    <property type="entry name" value="Quinoprotein_ADH-like_sf"/>
</dbReference>
<evidence type="ECO:0000313" key="2">
    <source>
        <dbReference type="EMBL" id="GAL90265.1"/>
    </source>
</evidence>
<gene>
    <name evidence="2" type="ORF">JCM19538_732</name>
</gene>
<proteinExistence type="predicted"/>
<dbReference type="AlphaFoldDB" id="A0A098LTQ1"/>
<dbReference type="PANTHER" id="PTHR34512">
    <property type="entry name" value="CELL SURFACE PROTEIN"/>
    <property type="match status" value="1"/>
</dbReference>
<feature type="domain" description="Pyrrolo-quinoline quinone repeat" evidence="1">
    <location>
        <begin position="631"/>
        <end position="717"/>
    </location>
</feature>
<name>A0A098LTQ1_9FLAO</name>
<dbReference type="Gene3D" id="2.130.10.10">
    <property type="entry name" value="YVTN repeat-like/Quinoprotein amine dehydrogenase"/>
    <property type="match status" value="3"/>
</dbReference>
<dbReference type="SMART" id="SM00564">
    <property type="entry name" value="PQQ"/>
    <property type="match status" value="12"/>
</dbReference>
<feature type="domain" description="Pyrrolo-quinoline quinone repeat" evidence="1">
    <location>
        <begin position="448"/>
        <end position="614"/>
    </location>
</feature>
<comment type="caution">
    <text evidence="2">The sequence shown here is derived from an EMBL/GenBank/DDBJ whole genome shotgun (WGS) entry which is preliminary data.</text>
</comment>
<protein>
    <submittedName>
        <fullName evidence="2">Predicted cell surface protein</fullName>
    </submittedName>
</protein>
<dbReference type="InterPro" id="IPR018391">
    <property type="entry name" value="PQQ_b-propeller_rpt"/>
</dbReference>
<dbReference type="InterPro" id="IPR015943">
    <property type="entry name" value="WD40/YVTN_repeat-like_dom_sf"/>
</dbReference>
<dbReference type="PANTHER" id="PTHR34512:SF30">
    <property type="entry name" value="OUTER MEMBRANE PROTEIN ASSEMBLY FACTOR BAMB"/>
    <property type="match status" value="1"/>
</dbReference>
<evidence type="ECO:0000259" key="1">
    <source>
        <dbReference type="Pfam" id="PF13360"/>
    </source>
</evidence>